<dbReference type="EMBL" id="BSFJ01000009">
    <property type="protein sequence ID" value="GLK72195.1"/>
    <property type="molecule type" value="Genomic_DNA"/>
</dbReference>
<dbReference type="Proteomes" id="UP001143370">
    <property type="component" value="Unassembled WGS sequence"/>
</dbReference>
<reference evidence="9" key="1">
    <citation type="journal article" date="2014" name="Int. J. Syst. Evol. Microbiol.">
        <title>Complete genome sequence of Corynebacterium casei LMG S-19264T (=DSM 44701T), isolated from a smear-ripened cheese.</title>
        <authorList>
            <consortium name="US DOE Joint Genome Institute (JGI-PGF)"/>
            <person name="Walter F."/>
            <person name="Albersmeier A."/>
            <person name="Kalinowski J."/>
            <person name="Ruckert C."/>
        </authorList>
    </citation>
    <scope>NUCLEOTIDE SEQUENCE</scope>
    <source>
        <strain evidence="9">VKM B-2484</strain>
    </source>
</reference>
<dbReference type="Gene3D" id="3.40.50.620">
    <property type="entry name" value="HUPs"/>
    <property type="match status" value="1"/>
</dbReference>
<evidence type="ECO:0000313" key="9">
    <source>
        <dbReference type="EMBL" id="GLK72195.1"/>
    </source>
</evidence>
<keyword evidence="4" id="KW-0862">Zinc</keyword>
<evidence type="ECO:0000256" key="6">
    <source>
        <dbReference type="ARBA" id="ARBA00023146"/>
    </source>
</evidence>
<evidence type="ECO:0000256" key="3">
    <source>
        <dbReference type="ARBA" id="ARBA00022741"/>
    </source>
</evidence>
<accession>A0A9W6J7D3</accession>
<evidence type="ECO:0000256" key="1">
    <source>
        <dbReference type="ARBA" id="ARBA00022598"/>
    </source>
</evidence>
<sequence length="295" mass="31898">MAAMNDISRPAFRFAPSPNGLLHLGHARSALLNEAMARAAGGRLLLRIEDIDLARCRPEFEAAIYEDLTWLGLDWERPARRQSDHFADYGSALGRLAALGLVYASFESRGDIRRAVASRPGWPSDPDGAPVFPFAREGMSEAERARLVAAGEPYALRLDMARALAQAVESAGPLGWQEVDRATGRAERVVADPRAWGDVILARKDVPTSYHLAVVVDDARQGITHVVRGADLKPATSVHLVLQALLGLPAPLYTHHSLLLDAEGRKLSKSIGSQSLKTLRAEGATPGEVRRLAGL</sequence>
<evidence type="ECO:0000259" key="8">
    <source>
        <dbReference type="Pfam" id="PF00749"/>
    </source>
</evidence>
<proteinExistence type="inferred from homology"/>
<dbReference type="PANTHER" id="PTHR43311">
    <property type="entry name" value="GLUTAMATE--TRNA LIGASE"/>
    <property type="match status" value="1"/>
</dbReference>
<keyword evidence="2" id="KW-0479">Metal-binding</keyword>
<keyword evidence="7" id="KW-0648">Protein biosynthesis</keyword>
<dbReference type="GO" id="GO:0004818">
    <property type="term" value="F:glutamate-tRNA ligase activity"/>
    <property type="evidence" value="ECO:0007669"/>
    <property type="project" value="TreeGrafter"/>
</dbReference>
<dbReference type="InterPro" id="IPR014729">
    <property type="entry name" value="Rossmann-like_a/b/a_fold"/>
</dbReference>
<evidence type="ECO:0000256" key="2">
    <source>
        <dbReference type="ARBA" id="ARBA00022723"/>
    </source>
</evidence>
<keyword evidence="3 7" id="KW-0547">Nucleotide-binding</keyword>
<name>A0A9W6J7D3_9HYPH</name>
<dbReference type="GO" id="GO:0006424">
    <property type="term" value="P:glutamyl-tRNA aminoacylation"/>
    <property type="evidence" value="ECO:0007669"/>
    <property type="project" value="TreeGrafter"/>
</dbReference>
<keyword evidence="5 7" id="KW-0067">ATP-binding</keyword>
<evidence type="ECO:0000313" key="10">
    <source>
        <dbReference type="Proteomes" id="UP001143370"/>
    </source>
</evidence>
<dbReference type="InterPro" id="IPR000924">
    <property type="entry name" value="Glu/Gln-tRNA-synth"/>
</dbReference>
<reference evidence="9" key="2">
    <citation type="submission" date="2023-01" db="EMBL/GenBank/DDBJ databases">
        <authorList>
            <person name="Sun Q."/>
            <person name="Evtushenko L."/>
        </authorList>
    </citation>
    <scope>NUCLEOTIDE SEQUENCE</scope>
    <source>
        <strain evidence="9">VKM B-2484</strain>
    </source>
</reference>
<feature type="domain" description="Glutamyl/glutaminyl-tRNA synthetase class Ib catalytic" evidence="8">
    <location>
        <begin position="13"/>
        <end position="284"/>
    </location>
</feature>
<dbReference type="GO" id="GO:0005524">
    <property type="term" value="F:ATP binding"/>
    <property type="evidence" value="ECO:0007669"/>
    <property type="project" value="UniProtKB-KW"/>
</dbReference>
<comment type="similarity">
    <text evidence="7">Belongs to the class-I aminoacyl-tRNA synthetase family.</text>
</comment>
<dbReference type="Pfam" id="PF00749">
    <property type="entry name" value="tRNA-synt_1c"/>
    <property type="match status" value="1"/>
</dbReference>
<dbReference type="InterPro" id="IPR001412">
    <property type="entry name" value="aa-tRNA-synth_I_CS"/>
</dbReference>
<dbReference type="PRINTS" id="PR00987">
    <property type="entry name" value="TRNASYNTHGLU"/>
</dbReference>
<evidence type="ECO:0000256" key="7">
    <source>
        <dbReference type="RuleBase" id="RU363037"/>
    </source>
</evidence>
<comment type="caution">
    <text evidence="9">The sequence shown here is derived from an EMBL/GenBank/DDBJ whole genome shotgun (WGS) entry which is preliminary data.</text>
</comment>
<protein>
    <submittedName>
        <fullName evidence="9">tRNA glutamyl-Q(34) synthetase GluQRS</fullName>
    </submittedName>
</protein>
<dbReference type="SUPFAM" id="SSF52374">
    <property type="entry name" value="Nucleotidylyl transferase"/>
    <property type="match status" value="1"/>
</dbReference>
<keyword evidence="10" id="KW-1185">Reference proteome</keyword>
<evidence type="ECO:0000256" key="5">
    <source>
        <dbReference type="ARBA" id="ARBA00022840"/>
    </source>
</evidence>
<organism evidence="9 10">
    <name type="scientific">Ancylobacter dichloromethanicus</name>
    <dbReference type="NCBI Taxonomy" id="518825"/>
    <lineage>
        <taxon>Bacteria</taxon>
        <taxon>Pseudomonadati</taxon>
        <taxon>Pseudomonadota</taxon>
        <taxon>Alphaproteobacteria</taxon>
        <taxon>Hyphomicrobiales</taxon>
        <taxon>Xanthobacteraceae</taxon>
        <taxon>Ancylobacter</taxon>
    </lineage>
</organism>
<dbReference type="InterPro" id="IPR020058">
    <property type="entry name" value="Glu/Gln-tRNA-synth_Ib_cat-dom"/>
</dbReference>
<keyword evidence="6 7" id="KW-0030">Aminoacyl-tRNA synthetase</keyword>
<dbReference type="AlphaFoldDB" id="A0A9W6J7D3"/>
<dbReference type="GO" id="GO:0005829">
    <property type="term" value="C:cytosol"/>
    <property type="evidence" value="ECO:0007669"/>
    <property type="project" value="TreeGrafter"/>
</dbReference>
<dbReference type="PANTHER" id="PTHR43311:SF1">
    <property type="entry name" value="GLUTAMYL-Q TRNA(ASP) SYNTHETASE"/>
    <property type="match status" value="1"/>
</dbReference>
<dbReference type="NCBIfam" id="NF004315">
    <property type="entry name" value="PRK05710.1-4"/>
    <property type="match status" value="1"/>
</dbReference>
<dbReference type="InterPro" id="IPR049940">
    <property type="entry name" value="GluQ/Sye"/>
</dbReference>
<gene>
    <name evidence="9" type="primary">gltX_3</name>
    <name evidence="9" type="ORF">GCM10017643_23110</name>
</gene>
<keyword evidence="1 7" id="KW-0436">Ligase</keyword>
<dbReference type="PROSITE" id="PS00178">
    <property type="entry name" value="AA_TRNA_LIGASE_I"/>
    <property type="match status" value="1"/>
</dbReference>
<evidence type="ECO:0000256" key="4">
    <source>
        <dbReference type="ARBA" id="ARBA00022833"/>
    </source>
</evidence>